<organism evidence="2 3">
    <name type="scientific">Ciona intestinalis</name>
    <name type="common">Transparent sea squirt</name>
    <name type="synonym">Ascidia intestinalis</name>
    <dbReference type="NCBI Taxonomy" id="7719"/>
    <lineage>
        <taxon>Eukaryota</taxon>
        <taxon>Metazoa</taxon>
        <taxon>Chordata</taxon>
        <taxon>Tunicata</taxon>
        <taxon>Ascidiacea</taxon>
        <taxon>Phlebobranchia</taxon>
        <taxon>Cionidae</taxon>
        <taxon>Ciona</taxon>
    </lineage>
</organism>
<sequence>MINGVLIESRNHRGMAMREKNVNQTVVTRLARQIHHVMRDAIHPEQRTDVLLAVYAARNLVDRLSKSAKMETFFLQSVPSLQTIGLQLVENVEQLFQMSNHLKKQAVSYKKQDIFRFVQLFIRIAQKIMALSYTLVSECYHAMNLETRETVPINHTRKQIRQNLNCQKISILNNELTNLEQLLKSGDPMVAQLSANEGPVVESSCDNLSDSDMESVTSCSTCISNETQKPVKRARNPYLFPGGPDSVDQNVQPSSFQSQSVVIDNNRLPTRPVKNSLPVNPYNRQPESGTDVKEAYLKGNNFSNQTSTHFFESDRMHQVEASEHLLYAKQLNQLVRSKPKESRMRYDVGTTEITECKKNVCGDLNTYAETKIDESLP</sequence>
<evidence type="ECO:0000313" key="3">
    <source>
        <dbReference type="Proteomes" id="UP000008144"/>
    </source>
</evidence>
<dbReference type="HOGENOM" id="CLU_734759_0_0_1"/>
<dbReference type="AlphaFoldDB" id="F6TP91"/>
<reference evidence="2" key="3">
    <citation type="submission" date="2025-09" db="UniProtKB">
        <authorList>
            <consortium name="Ensembl"/>
        </authorList>
    </citation>
    <scope>IDENTIFICATION</scope>
</reference>
<reference evidence="2" key="2">
    <citation type="submission" date="2025-08" db="UniProtKB">
        <authorList>
            <consortium name="Ensembl"/>
        </authorList>
    </citation>
    <scope>IDENTIFICATION</scope>
</reference>
<dbReference type="InParanoid" id="F6TP91"/>
<feature type="region of interest" description="Disordered" evidence="1">
    <location>
        <begin position="268"/>
        <end position="289"/>
    </location>
</feature>
<name>F6TP91_CIOIN</name>
<dbReference type="Ensembl" id="ENSCINT00000005582.3">
    <property type="protein sequence ID" value="ENSCINP00000005582.3"/>
    <property type="gene ID" value="ENSCING00000002736.3"/>
</dbReference>
<accession>F6TP91</accession>
<reference evidence="3" key="1">
    <citation type="journal article" date="2002" name="Science">
        <title>The draft genome of Ciona intestinalis: insights into chordate and vertebrate origins.</title>
        <authorList>
            <person name="Dehal P."/>
            <person name="Satou Y."/>
            <person name="Campbell R.K."/>
            <person name="Chapman J."/>
            <person name="Degnan B."/>
            <person name="De Tomaso A."/>
            <person name="Davidson B."/>
            <person name="Di Gregorio A."/>
            <person name="Gelpke M."/>
            <person name="Goodstein D.M."/>
            <person name="Harafuji N."/>
            <person name="Hastings K.E."/>
            <person name="Ho I."/>
            <person name="Hotta K."/>
            <person name="Huang W."/>
            <person name="Kawashima T."/>
            <person name="Lemaire P."/>
            <person name="Martinez D."/>
            <person name="Meinertzhagen I.A."/>
            <person name="Necula S."/>
            <person name="Nonaka M."/>
            <person name="Putnam N."/>
            <person name="Rash S."/>
            <person name="Saiga H."/>
            <person name="Satake M."/>
            <person name="Terry A."/>
            <person name="Yamada L."/>
            <person name="Wang H.G."/>
            <person name="Awazu S."/>
            <person name="Azumi K."/>
            <person name="Boore J."/>
            <person name="Branno M."/>
            <person name="Chin-Bow S."/>
            <person name="DeSantis R."/>
            <person name="Doyle S."/>
            <person name="Francino P."/>
            <person name="Keys D.N."/>
            <person name="Haga S."/>
            <person name="Hayashi H."/>
            <person name="Hino K."/>
            <person name="Imai K.S."/>
            <person name="Inaba K."/>
            <person name="Kano S."/>
            <person name="Kobayashi K."/>
            <person name="Kobayashi M."/>
            <person name="Lee B.I."/>
            <person name="Makabe K.W."/>
            <person name="Manohar C."/>
            <person name="Matassi G."/>
            <person name="Medina M."/>
            <person name="Mochizuki Y."/>
            <person name="Mount S."/>
            <person name="Morishita T."/>
            <person name="Miura S."/>
            <person name="Nakayama A."/>
            <person name="Nishizaka S."/>
            <person name="Nomoto H."/>
            <person name="Ohta F."/>
            <person name="Oishi K."/>
            <person name="Rigoutsos I."/>
            <person name="Sano M."/>
            <person name="Sasaki A."/>
            <person name="Sasakura Y."/>
            <person name="Shoguchi E."/>
            <person name="Shin-i T."/>
            <person name="Spagnuolo A."/>
            <person name="Stainier D."/>
            <person name="Suzuki M.M."/>
            <person name="Tassy O."/>
            <person name="Takatori N."/>
            <person name="Tokuoka M."/>
            <person name="Yagi K."/>
            <person name="Yoshizaki F."/>
            <person name="Wada S."/>
            <person name="Zhang C."/>
            <person name="Hyatt P.D."/>
            <person name="Larimer F."/>
            <person name="Detter C."/>
            <person name="Doggett N."/>
            <person name="Glavina T."/>
            <person name="Hawkins T."/>
            <person name="Richardson P."/>
            <person name="Lucas S."/>
            <person name="Kohara Y."/>
            <person name="Levine M."/>
            <person name="Satoh N."/>
            <person name="Rokhsar D.S."/>
        </authorList>
    </citation>
    <scope>NUCLEOTIDE SEQUENCE [LARGE SCALE GENOMIC DNA]</scope>
</reference>
<keyword evidence="3" id="KW-1185">Reference proteome</keyword>
<evidence type="ECO:0000313" key="2">
    <source>
        <dbReference type="Ensembl" id="ENSCINP00000005582.3"/>
    </source>
</evidence>
<protein>
    <submittedName>
        <fullName evidence="2">Uncharacterized protein</fullName>
    </submittedName>
</protein>
<proteinExistence type="predicted"/>
<dbReference type="Proteomes" id="UP000008144">
    <property type="component" value="Unassembled WGS sequence"/>
</dbReference>
<evidence type="ECO:0000256" key="1">
    <source>
        <dbReference type="SAM" id="MobiDB-lite"/>
    </source>
</evidence>